<sequence length="72" mass="7567">MGFRVQRLELSALGLSQLDAAIEYMQQDLAVAKSLGDAAGECRAHGNLGAAYFQPGLLATRSPPTGTSSCWP</sequence>
<dbReference type="AlphaFoldDB" id="A0A4C2A7K2"/>
<dbReference type="OrthoDB" id="626167at2759"/>
<dbReference type="STRING" id="151549.A0A4C2A7K2"/>
<dbReference type="Gene3D" id="1.25.40.10">
    <property type="entry name" value="Tetratricopeptide repeat domain"/>
    <property type="match status" value="1"/>
</dbReference>
<comment type="caution">
    <text evidence="1">The sequence shown here is derived from an EMBL/GenBank/DDBJ whole genome shotgun (WGS) entry which is preliminary data.</text>
</comment>
<keyword evidence="2" id="KW-1185">Reference proteome</keyword>
<dbReference type="InterPro" id="IPR011990">
    <property type="entry name" value="TPR-like_helical_dom_sf"/>
</dbReference>
<accession>A0A4C2A7K2</accession>
<evidence type="ECO:0000313" key="2">
    <source>
        <dbReference type="Proteomes" id="UP000299102"/>
    </source>
</evidence>
<name>A0A4C2A7K2_EUMVA</name>
<proteinExistence type="predicted"/>
<organism evidence="1 2">
    <name type="scientific">Eumeta variegata</name>
    <name type="common">Bagworm moth</name>
    <name type="synonym">Eumeta japonica</name>
    <dbReference type="NCBI Taxonomy" id="151549"/>
    <lineage>
        <taxon>Eukaryota</taxon>
        <taxon>Metazoa</taxon>
        <taxon>Ecdysozoa</taxon>
        <taxon>Arthropoda</taxon>
        <taxon>Hexapoda</taxon>
        <taxon>Insecta</taxon>
        <taxon>Pterygota</taxon>
        <taxon>Neoptera</taxon>
        <taxon>Endopterygota</taxon>
        <taxon>Lepidoptera</taxon>
        <taxon>Glossata</taxon>
        <taxon>Ditrysia</taxon>
        <taxon>Tineoidea</taxon>
        <taxon>Psychidae</taxon>
        <taxon>Oiketicinae</taxon>
        <taxon>Eumeta</taxon>
    </lineage>
</organism>
<evidence type="ECO:0000313" key="1">
    <source>
        <dbReference type="EMBL" id="GBP96130.1"/>
    </source>
</evidence>
<dbReference type="EMBL" id="BGZK01002739">
    <property type="protein sequence ID" value="GBP96130.1"/>
    <property type="molecule type" value="Genomic_DNA"/>
</dbReference>
<dbReference type="Proteomes" id="UP000299102">
    <property type="component" value="Unassembled WGS sequence"/>
</dbReference>
<gene>
    <name evidence="1" type="primary">TTC28</name>
    <name evidence="1" type="ORF">EVAR_99510_1</name>
</gene>
<protein>
    <submittedName>
        <fullName evidence="1">Tetratricopeptide repeat protein 28</fullName>
    </submittedName>
</protein>
<reference evidence="1 2" key="1">
    <citation type="journal article" date="2019" name="Commun. Biol.">
        <title>The bagworm genome reveals a unique fibroin gene that provides high tensile strength.</title>
        <authorList>
            <person name="Kono N."/>
            <person name="Nakamura H."/>
            <person name="Ohtoshi R."/>
            <person name="Tomita M."/>
            <person name="Numata K."/>
            <person name="Arakawa K."/>
        </authorList>
    </citation>
    <scope>NUCLEOTIDE SEQUENCE [LARGE SCALE GENOMIC DNA]</scope>
</reference>